<sequence length="130" mass="14089">MKQTSSLVFPGKKAPMQLEDVVVTIPFPRVVRTANLTVNAGTCLYDEASKTARWTIPRVDTKKNVQLTGSMLLSGERLEGSPPLSLEWKCPMASVSGLAVSGLSVLGENYKPYKGVRTITKSGKFTVRSS</sequence>
<dbReference type="Pfam" id="PF00928">
    <property type="entry name" value="Adap_comp_sub"/>
    <property type="match status" value="1"/>
</dbReference>
<dbReference type="SUPFAM" id="SSF49447">
    <property type="entry name" value="Second domain of Mu2 adaptin subunit (ap50) of ap2 adaptor"/>
    <property type="match status" value="1"/>
</dbReference>
<keyword evidence="3" id="KW-1185">Reference proteome</keyword>
<organism evidence="2 3">
    <name type="scientific">Tetraparma gracilis</name>
    <dbReference type="NCBI Taxonomy" id="2962635"/>
    <lineage>
        <taxon>Eukaryota</taxon>
        <taxon>Sar</taxon>
        <taxon>Stramenopiles</taxon>
        <taxon>Ochrophyta</taxon>
        <taxon>Bolidophyceae</taxon>
        <taxon>Parmales</taxon>
        <taxon>Triparmaceae</taxon>
        <taxon>Tetraparma</taxon>
    </lineage>
</organism>
<gene>
    <name evidence="2" type="ORF">TeGR_g9507</name>
</gene>
<proteinExistence type="predicted"/>
<name>A0ABQ6N1S7_9STRA</name>
<protein>
    <recommendedName>
        <fullName evidence="1">MHD domain-containing protein</fullName>
    </recommendedName>
</protein>
<evidence type="ECO:0000313" key="2">
    <source>
        <dbReference type="EMBL" id="GMI38295.1"/>
    </source>
</evidence>
<dbReference type="Proteomes" id="UP001165060">
    <property type="component" value="Unassembled WGS sequence"/>
</dbReference>
<dbReference type="PROSITE" id="PS51072">
    <property type="entry name" value="MHD"/>
    <property type="match status" value="1"/>
</dbReference>
<evidence type="ECO:0000313" key="3">
    <source>
        <dbReference type="Proteomes" id="UP001165060"/>
    </source>
</evidence>
<accession>A0ABQ6N1S7</accession>
<evidence type="ECO:0000259" key="1">
    <source>
        <dbReference type="PROSITE" id="PS51072"/>
    </source>
</evidence>
<comment type="caution">
    <text evidence="2">The sequence shown here is derived from an EMBL/GenBank/DDBJ whole genome shotgun (WGS) entry which is preliminary data.</text>
</comment>
<dbReference type="InterPro" id="IPR028565">
    <property type="entry name" value="MHD"/>
</dbReference>
<dbReference type="Gene3D" id="2.60.40.1170">
    <property type="entry name" value="Mu homology domain, subdomain B"/>
    <property type="match status" value="2"/>
</dbReference>
<dbReference type="EMBL" id="BRYB01002021">
    <property type="protein sequence ID" value="GMI38295.1"/>
    <property type="molecule type" value="Genomic_DNA"/>
</dbReference>
<dbReference type="InterPro" id="IPR050431">
    <property type="entry name" value="Adaptor_comp_med_subunit"/>
</dbReference>
<reference evidence="2 3" key="1">
    <citation type="journal article" date="2023" name="Commun. Biol.">
        <title>Genome analysis of Parmales, the sister group of diatoms, reveals the evolutionary specialization of diatoms from phago-mixotrophs to photoautotrophs.</title>
        <authorList>
            <person name="Ban H."/>
            <person name="Sato S."/>
            <person name="Yoshikawa S."/>
            <person name="Yamada K."/>
            <person name="Nakamura Y."/>
            <person name="Ichinomiya M."/>
            <person name="Sato N."/>
            <person name="Blanc-Mathieu R."/>
            <person name="Endo H."/>
            <person name="Kuwata A."/>
            <person name="Ogata H."/>
        </authorList>
    </citation>
    <scope>NUCLEOTIDE SEQUENCE [LARGE SCALE GENOMIC DNA]</scope>
</reference>
<feature type="domain" description="MHD" evidence="1">
    <location>
        <begin position="1"/>
        <end position="128"/>
    </location>
</feature>
<dbReference type="PANTHER" id="PTHR10529">
    <property type="entry name" value="AP COMPLEX SUBUNIT MU"/>
    <property type="match status" value="1"/>
</dbReference>
<dbReference type="InterPro" id="IPR036168">
    <property type="entry name" value="AP2_Mu_C_sf"/>
</dbReference>